<feature type="compositionally biased region" description="Basic and acidic residues" evidence="7">
    <location>
        <begin position="103"/>
        <end position="114"/>
    </location>
</feature>
<feature type="compositionally biased region" description="Polar residues" evidence="7">
    <location>
        <begin position="478"/>
        <end position="501"/>
    </location>
</feature>
<reference evidence="8 9" key="1">
    <citation type="journal article" date="2018" name="Mol. Biol. Evol.">
        <title>Broad Genomic Sampling Reveals a Smut Pathogenic Ancestry of the Fungal Clade Ustilaginomycotina.</title>
        <authorList>
            <person name="Kijpornyongpan T."/>
            <person name="Mondo S.J."/>
            <person name="Barry K."/>
            <person name="Sandor L."/>
            <person name="Lee J."/>
            <person name="Lipzen A."/>
            <person name="Pangilinan J."/>
            <person name="LaButti K."/>
            <person name="Hainaut M."/>
            <person name="Henrissat B."/>
            <person name="Grigoriev I.V."/>
            <person name="Spatafora J.W."/>
            <person name="Aime M.C."/>
        </authorList>
    </citation>
    <scope>NUCLEOTIDE SEQUENCE [LARGE SCALE GENOMIC DNA]</scope>
    <source>
        <strain evidence="8 9">MCA 3882</strain>
    </source>
</reference>
<feature type="region of interest" description="Disordered" evidence="7">
    <location>
        <begin position="370"/>
        <end position="517"/>
    </location>
</feature>
<feature type="region of interest" description="Disordered" evidence="7">
    <location>
        <begin position="237"/>
        <end position="286"/>
    </location>
</feature>
<evidence type="ECO:0000313" key="9">
    <source>
        <dbReference type="Proteomes" id="UP000245771"/>
    </source>
</evidence>
<dbReference type="SMART" id="SM00521">
    <property type="entry name" value="CBF"/>
    <property type="match status" value="1"/>
</dbReference>
<comment type="subcellular location">
    <subcellularLocation>
        <location evidence="1 6">Nucleus</location>
    </subcellularLocation>
</comment>
<dbReference type="OrthoDB" id="1097733at2759"/>
<dbReference type="EMBL" id="KZ819604">
    <property type="protein sequence ID" value="PWN33570.1"/>
    <property type="molecule type" value="Genomic_DNA"/>
</dbReference>
<evidence type="ECO:0000313" key="8">
    <source>
        <dbReference type="EMBL" id="PWN33570.1"/>
    </source>
</evidence>
<keyword evidence="3 6" id="KW-0238">DNA-binding</keyword>
<evidence type="ECO:0000256" key="1">
    <source>
        <dbReference type="ARBA" id="ARBA00004123"/>
    </source>
</evidence>
<dbReference type="STRING" id="1280837.A0A316V7U0"/>
<feature type="compositionally biased region" description="Basic and acidic residues" evidence="7">
    <location>
        <begin position="399"/>
        <end position="418"/>
    </location>
</feature>
<organism evidence="8 9">
    <name type="scientific">Meira miltonrushii</name>
    <dbReference type="NCBI Taxonomy" id="1280837"/>
    <lineage>
        <taxon>Eukaryota</taxon>
        <taxon>Fungi</taxon>
        <taxon>Dikarya</taxon>
        <taxon>Basidiomycota</taxon>
        <taxon>Ustilaginomycotina</taxon>
        <taxon>Exobasidiomycetes</taxon>
        <taxon>Exobasidiales</taxon>
        <taxon>Brachybasidiaceae</taxon>
        <taxon>Meira</taxon>
    </lineage>
</organism>
<feature type="compositionally biased region" description="Low complexity" evidence="7">
    <location>
        <begin position="448"/>
        <end position="463"/>
    </location>
</feature>
<protein>
    <recommendedName>
        <fullName evidence="6">Transcriptional activator HAP2</fullName>
    </recommendedName>
</protein>
<feature type="compositionally biased region" description="Low complexity" evidence="7">
    <location>
        <begin position="141"/>
        <end position="154"/>
    </location>
</feature>
<feature type="compositionally biased region" description="Basic residues" evidence="7">
    <location>
        <begin position="115"/>
        <end position="124"/>
    </location>
</feature>
<dbReference type="Pfam" id="PF02045">
    <property type="entry name" value="CBFB_NFYA"/>
    <property type="match status" value="1"/>
</dbReference>
<evidence type="ECO:0000256" key="2">
    <source>
        <dbReference type="ARBA" id="ARBA00023015"/>
    </source>
</evidence>
<feature type="compositionally biased region" description="Basic residues" evidence="7">
    <location>
        <begin position="251"/>
        <end position="260"/>
    </location>
</feature>
<gene>
    <name evidence="8" type="ORF">FA14DRAFT_63435</name>
</gene>
<keyword evidence="4 6" id="KW-0804">Transcription</keyword>
<comment type="similarity">
    <text evidence="6">Belongs to the NFYA/HAP2 subunit family.</text>
</comment>
<dbReference type="InParanoid" id="A0A316V7U0"/>
<keyword evidence="9" id="KW-1185">Reference proteome</keyword>
<dbReference type="AlphaFoldDB" id="A0A316V7U0"/>
<dbReference type="InterPro" id="IPR001289">
    <property type="entry name" value="NFYA"/>
</dbReference>
<dbReference type="GO" id="GO:0005634">
    <property type="term" value="C:nucleus"/>
    <property type="evidence" value="ECO:0007669"/>
    <property type="project" value="UniProtKB-SubCell"/>
</dbReference>
<name>A0A316V7U0_9BASI</name>
<dbReference type="GO" id="GO:0003677">
    <property type="term" value="F:DNA binding"/>
    <property type="evidence" value="ECO:0007669"/>
    <property type="project" value="UniProtKB-KW"/>
</dbReference>
<keyword evidence="5 6" id="KW-0539">Nucleus</keyword>
<feature type="compositionally biased region" description="Basic and acidic residues" evidence="7">
    <location>
        <begin position="370"/>
        <end position="381"/>
    </location>
</feature>
<dbReference type="Proteomes" id="UP000245771">
    <property type="component" value="Unassembled WGS sequence"/>
</dbReference>
<feature type="compositionally biased region" description="Basic residues" evidence="7">
    <location>
        <begin position="419"/>
        <end position="429"/>
    </location>
</feature>
<dbReference type="PROSITE" id="PS51152">
    <property type="entry name" value="NFYA_HAP2_2"/>
    <property type="match status" value="1"/>
</dbReference>
<proteinExistence type="inferred from homology"/>
<comment type="subunit">
    <text evidence="6">Heterotrimer.</text>
</comment>
<dbReference type="Gene3D" id="6.10.250.2430">
    <property type="match status" value="1"/>
</dbReference>
<evidence type="ECO:0000256" key="4">
    <source>
        <dbReference type="ARBA" id="ARBA00023163"/>
    </source>
</evidence>
<evidence type="ECO:0000256" key="6">
    <source>
        <dbReference type="RuleBase" id="RU367155"/>
    </source>
</evidence>
<feature type="compositionally biased region" description="Polar residues" evidence="7">
    <location>
        <begin position="129"/>
        <end position="139"/>
    </location>
</feature>
<feature type="compositionally biased region" description="Polar residues" evidence="7">
    <location>
        <begin position="270"/>
        <end position="280"/>
    </location>
</feature>
<comment type="function">
    <text evidence="6">Component of the sequence-specific heterotrimeric transcription factor (NF-Y) which specifically recognizes a 5'-CCAAT-3' box motif found in the promoters of its target genes.</text>
</comment>
<keyword evidence="2 6" id="KW-0805">Transcription regulation</keyword>
<evidence type="ECO:0000256" key="3">
    <source>
        <dbReference type="ARBA" id="ARBA00023125"/>
    </source>
</evidence>
<feature type="region of interest" description="Disordered" evidence="7">
    <location>
        <begin position="89"/>
        <end position="167"/>
    </location>
</feature>
<dbReference type="PANTHER" id="PTHR12632">
    <property type="entry name" value="TRANSCRIPTION FACTOR NF-Y ALPHA-RELATED"/>
    <property type="match status" value="1"/>
</dbReference>
<dbReference type="GO" id="GO:0003700">
    <property type="term" value="F:DNA-binding transcription factor activity"/>
    <property type="evidence" value="ECO:0007669"/>
    <property type="project" value="UniProtKB-UniRule"/>
</dbReference>
<evidence type="ECO:0000256" key="7">
    <source>
        <dbReference type="SAM" id="MobiDB-lite"/>
    </source>
</evidence>
<evidence type="ECO:0000256" key="5">
    <source>
        <dbReference type="ARBA" id="ARBA00023242"/>
    </source>
</evidence>
<sequence length="517" mass="56150">MTNMLPSSSFDAFYVQHAANNAPGNFGRTSHSPSAFSTYRGNVEGGSGDYINYDQVGLQNVAGPSDLTQHYRNNSHPSHLHSHGIINGHHHHSQPHQQFFTHSQDDGHQLDHSAAHHLHHHHPQHIALNPSSDPSTWSPETAAAMAVATASATASPHEEPGMNHSSPWAGSVYPTHLQHRTYSSDTISNGSAIPSSYGGVDNSALVDSATFGFGADQPLMSPVDADELLALHQYDLDNIGDDSGSGGMTRPKPRKRRRTVKQKDDAGASAPTSGLANVYQQGDEEEEEVDRIGELDLINNQGDYTEEDTKDHVGIEESIHTPASAETVGGTNEPGALQQGMDGTEDEPLYVNPKQYNRILKRREVRARMEEKRKRTEEAIRTGKLVIPNAYTPKSGGKRAKEIPSTEDGDDKKTYQHESRHKHAMRRPRGPGGRFLTAEEIKAKEAADAAAAEAAQASESAVAPPSMIQDHSIEGFGTDQSDIFSGQDNANLIPLQQSVTSPPAPSEDYYDDLLNLE</sequence>
<dbReference type="RefSeq" id="XP_025353872.1">
    <property type="nucleotide sequence ID" value="XM_025502603.1"/>
</dbReference>
<feature type="compositionally biased region" description="Basic and acidic residues" evidence="7">
    <location>
        <begin position="437"/>
        <end position="447"/>
    </location>
</feature>
<accession>A0A316V7U0</accession>
<dbReference type="GeneID" id="37024384"/>